<keyword evidence="1" id="KW-0812">Transmembrane</keyword>
<name>A0A9W6LF44_9ACTN</name>
<feature type="transmembrane region" description="Helical" evidence="1">
    <location>
        <begin position="62"/>
        <end position="84"/>
    </location>
</feature>
<dbReference type="Proteomes" id="UP001144313">
    <property type="component" value="Unassembled WGS sequence"/>
</dbReference>
<gene>
    <name evidence="2" type="ORF">GALLR39Z86_10980</name>
</gene>
<feature type="transmembrane region" description="Helical" evidence="1">
    <location>
        <begin position="136"/>
        <end position="159"/>
    </location>
</feature>
<reference evidence="2" key="1">
    <citation type="submission" date="2022-12" db="EMBL/GenBank/DDBJ databases">
        <title>Reference genome sequencing for broad-spectrum identification of bacterial and archaeal isolates by mass spectrometry.</title>
        <authorList>
            <person name="Sekiguchi Y."/>
            <person name="Tourlousse D.M."/>
        </authorList>
    </citation>
    <scope>NUCLEOTIDE SEQUENCE</scope>
    <source>
        <strain evidence="2">LLR39Z86</strain>
    </source>
</reference>
<evidence type="ECO:0000256" key="1">
    <source>
        <dbReference type="SAM" id="Phobius"/>
    </source>
</evidence>
<evidence type="ECO:0008006" key="4">
    <source>
        <dbReference type="Google" id="ProtNLM"/>
    </source>
</evidence>
<feature type="transmembrane region" description="Helical" evidence="1">
    <location>
        <begin position="96"/>
        <end position="116"/>
    </location>
</feature>
<comment type="caution">
    <text evidence="2">The sequence shown here is derived from an EMBL/GenBank/DDBJ whole genome shotgun (WGS) entry which is preliminary data.</text>
</comment>
<keyword evidence="1" id="KW-0472">Membrane</keyword>
<dbReference type="RefSeq" id="WP_270116403.1">
    <property type="nucleotide sequence ID" value="NZ_BAAAOL010000002.1"/>
</dbReference>
<dbReference type="InterPro" id="IPR009339">
    <property type="entry name" value="DUF998"/>
</dbReference>
<feature type="transmembrane region" description="Helical" evidence="1">
    <location>
        <begin position="21"/>
        <end position="42"/>
    </location>
</feature>
<feature type="transmembrane region" description="Helical" evidence="1">
    <location>
        <begin position="197"/>
        <end position="217"/>
    </location>
</feature>
<evidence type="ECO:0000313" key="2">
    <source>
        <dbReference type="EMBL" id="GLI41248.1"/>
    </source>
</evidence>
<dbReference type="Pfam" id="PF06197">
    <property type="entry name" value="DUF998"/>
    <property type="match status" value="1"/>
</dbReference>
<evidence type="ECO:0000313" key="3">
    <source>
        <dbReference type="Proteomes" id="UP001144313"/>
    </source>
</evidence>
<protein>
    <recommendedName>
        <fullName evidence="4">DUF998 domain-containing protein</fullName>
    </recommendedName>
</protein>
<proteinExistence type="predicted"/>
<keyword evidence="1" id="KW-1133">Transmembrane helix</keyword>
<accession>A0A9W6LF44</accession>
<dbReference type="EMBL" id="BSDT01000001">
    <property type="protein sequence ID" value="GLI41248.1"/>
    <property type="molecule type" value="Genomic_DNA"/>
</dbReference>
<organism evidence="2 3">
    <name type="scientific">Glycomyces algeriensis</name>
    <dbReference type="NCBI Taxonomy" id="256037"/>
    <lineage>
        <taxon>Bacteria</taxon>
        <taxon>Bacillati</taxon>
        <taxon>Actinomycetota</taxon>
        <taxon>Actinomycetes</taxon>
        <taxon>Glycomycetales</taxon>
        <taxon>Glycomycetaceae</taxon>
        <taxon>Glycomyces</taxon>
    </lineage>
</organism>
<feature type="transmembrane region" description="Helical" evidence="1">
    <location>
        <begin position="171"/>
        <end position="191"/>
    </location>
</feature>
<keyword evidence="3" id="KW-1185">Reference proteome</keyword>
<sequence length="221" mass="22927">MNAVTSAPSVTRVKQSATTRGLLACGVIAGPLFVATTIAQAATRDGFDPVVHPLSMLSLSELGWIQITNFIVSGLLALLGAVGLHRSLGSGPGAKWGPRLFGLYGIALVWGGVFVADPAFGYPAGTPDGAPAEQSWHSILHAFAAPGAGITLLIAAFVFARRFGREGQGAWRAACYAVVVLDVVLTVIAIVVTDYRLMLAGGASVWLWAAAVSLQTLRSSR</sequence>
<dbReference type="AlphaFoldDB" id="A0A9W6LF44"/>